<protein>
    <submittedName>
        <fullName evidence="2">PE199L</fullName>
    </submittedName>
</protein>
<evidence type="ECO:0000256" key="1">
    <source>
        <dbReference type="SAM" id="Phobius"/>
    </source>
</evidence>
<keyword evidence="1" id="KW-1133">Transmembrane helix</keyword>
<organismHost>
    <name type="scientific">Potamochoerus larvatus</name>
    <name type="common">Bushpig</name>
    <dbReference type="NCBI Taxonomy" id="273792"/>
</organismHost>
<organismHost>
    <name type="scientific">Ornithodoros moubata</name>
    <name type="common">Soft tick</name>
    <name type="synonym">Argasid tick</name>
    <dbReference type="NCBI Taxonomy" id="6938"/>
</organismHost>
<proteinExistence type="predicted"/>
<name>A0A6G7KTX3_ASF</name>
<dbReference type="SMR" id="A0A6G7KTX3"/>
<organismHost>
    <name type="scientific">Phacochoerus africanus</name>
    <name type="common">Warthog</name>
    <dbReference type="NCBI Taxonomy" id="41426"/>
</organismHost>
<reference evidence="2" key="1">
    <citation type="submission" date="2019-11" db="EMBL/GenBank/DDBJ databases">
        <authorList>
            <person name="Ndlovu S.S."/>
            <person name="Carulei O."/>
        </authorList>
    </citation>
    <scope>NUCLEOTIDE SEQUENCE [LARGE SCALE GENOMIC DNA]</scope>
    <source>
        <strain evidence="2">RSA_W1_1999</strain>
    </source>
</reference>
<keyword evidence="1" id="KW-0472">Membrane</keyword>
<evidence type="ECO:0000313" key="2">
    <source>
        <dbReference type="EMBL" id="QII88817.1"/>
    </source>
</evidence>
<gene>
    <name evidence="2" type="primary">E199L</name>
</gene>
<organismHost>
    <name type="scientific">Ornithodoros</name>
    <name type="common">relapsing fever ticks</name>
    <dbReference type="NCBI Taxonomy" id="6937"/>
</organismHost>
<organism evidence="2">
    <name type="scientific">African swine fever virus</name>
    <name type="common">ASFV</name>
    <dbReference type="NCBI Taxonomy" id="10497"/>
    <lineage>
        <taxon>Viruses</taxon>
        <taxon>Varidnaviria</taxon>
        <taxon>Bamfordvirae</taxon>
        <taxon>Nucleocytoviricota</taxon>
        <taxon>Pokkesviricetes</taxon>
        <taxon>Asfuvirales</taxon>
        <taxon>Asfarviridae</taxon>
        <taxon>Asfivirus</taxon>
        <taxon>Asfivirus haemorrhagiae</taxon>
    </lineage>
</organism>
<accession>A0A6G7KTX3</accession>
<dbReference type="EMBL" id="MN641876">
    <property type="protein sequence ID" value="QII88817.1"/>
    <property type="molecule type" value="Genomic_DNA"/>
</dbReference>
<sequence length="200" mass="22115">MSCMPVSTKCNDIWVDFSCTGPSISELQKKEPKAWAAIVRSRTNQQTAEDDNIIGSICDKQGLCSKDEYAYSQYCACVNSGTLWAECAFAPCNGNKNAYKTTEQRNILTNKQCPSGLTICQNIAEYGGSGNISDLYQNFNCNSVINTFLINVMNHPFLTLILIILILIIIYRLMSSSSGGKHNDDKLPPPSLIFSNLNNF</sequence>
<keyword evidence="1" id="KW-0812">Transmembrane</keyword>
<organismHost>
    <name type="scientific">Phacochoerus aethiopicus</name>
    <name type="common">Warthog</name>
    <dbReference type="NCBI Taxonomy" id="85517"/>
</organismHost>
<organismHost>
    <name type="scientific">Sus scrofa</name>
    <name type="common">Pig</name>
    <dbReference type="NCBI Taxonomy" id="9823"/>
</organismHost>
<feature type="transmembrane region" description="Helical" evidence="1">
    <location>
        <begin position="148"/>
        <end position="171"/>
    </location>
</feature>